<dbReference type="InterPro" id="IPR000015">
    <property type="entry name" value="Fimb_usher"/>
</dbReference>
<dbReference type="Gene3D" id="2.60.40.3110">
    <property type="match status" value="1"/>
</dbReference>
<evidence type="ECO:0000313" key="1">
    <source>
        <dbReference type="EMBL" id="MDN2482277.1"/>
    </source>
</evidence>
<keyword evidence="2" id="KW-1185">Reference proteome</keyword>
<evidence type="ECO:0000313" key="2">
    <source>
        <dbReference type="Proteomes" id="UP001169719"/>
    </source>
</evidence>
<dbReference type="PANTHER" id="PTHR30451:SF5">
    <property type="entry name" value="SLR0019 PROTEIN"/>
    <property type="match status" value="1"/>
</dbReference>
<accession>A0ABT7Y2L1</accession>
<dbReference type="Pfam" id="PF00577">
    <property type="entry name" value="Usher"/>
    <property type="match status" value="1"/>
</dbReference>
<dbReference type="PANTHER" id="PTHR30451">
    <property type="entry name" value="OUTER MEMBRANE USHER PROTEIN"/>
    <property type="match status" value="1"/>
</dbReference>
<protein>
    <submittedName>
        <fullName evidence="1">Fimbria/pilus outer membrane usher protein</fullName>
    </submittedName>
</protein>
<sequence length="769" mass="85176">MDNAYIGDLIVQTDGTKIVGIIKTSLVDILTPYLTEQAISTLNTMPNILSLKSLDEIGIAIIFNPQRLDIELTVNNTLKKTHALYMGLDGIPKNYSSPTAWNLQNALNASSTTDNDSNHRHSIELNGGFNLGGVEGINGIYALYVDQSDNSTNVYRGSSYLFIDKPEKPWRLSLGDITSNYSGHLSSLNLGGVNWRSSYSELQPYKTLRTSASQTFELQQSAEVEIFVNNSRAARTNLPPGRYDLNNLPLTSGSNEIRLEVTYISGETETLFFTQFYNNELLKPGITEYSLSIGVASDFSQDQYSYDSDPIMTGYIEHGLNDSWTLGGNVLTHKEGQIAGLSVINGNRFGNIGLRLSSALYQNESDFDNGWAASIDYSQQVWGSSDYPNLRLSLETLNQFTSTPWYEESYVTEDSIRLDYTWNIWDGLDWSISSSWVDRAALYIDMEGGRDVTIDSYLSLRFNSFYIQTGAIHQSSNQNKDETIGYINVDYYFNHLSSGHRLTTSYNSRNKSYRAEVSRNANDYVGEFGYSLSGEHYELYDRANARLNYNANRWRGELNGDWRSNTSGDNSWAGRATLSSSITVSEQGWGIHRSSIGPQAIVKAHPTLGSSAIEIGNGAAGNVQAIAYSNHSNIIRLTQAHDINAVTYTSHDAPLGYDLGPGRVDIRPGSLTTHIIEIGSDASRTLIGTLLYPDGSPVSLFRGQITAPNGESKILFTNRAGRFALEGMSSGLYHIDINGYRGEVTIADDAPILIYLQKPLILSNKEEEI</sequence>
<comment type="caution">
    <text evidence="1">The sequence shown here is derived from an EMBL/GenBank/DDBJ whole genome shotgun (WGS) entry which is preliminary data.</text>
</comment>
<gene>
    <name evidence="1" type="ORF">QWJ08_12920</name>
</gene>
<name>A0ABT7Y2L1_9VIBR</name>
<dbReference type="Proteomes" id="UP001169719">
    <property type="component" value="Unassembled WGS sequence"/>
</dbReference>
<dbReference type="RefSeq" id="WP_289962264.1">
    <property type="nucleotide sequence ID" value="NZ_JAUEOZ010000001.1"/>
</dbReference>
<proteinExistence type="predicted"/>
<organism evidence="1 2">
    <name type="scientific">Vibrio agarivorans</name>
    <dbReference type="NCBI Taxonomy" id="153622"/>
    <lineage>
        <taxon>Bacteria</taxon>
        <taxon>Pseudomonadati</taxon>
        <taxon>Pseudomonadota</taxon>
        <taxon>Gammaproteobacteria</taxon>
        <taxon>Vibrionales</taxon>
        <taxon>Vibrionaceae</taxon>
        <taxon>Vibrio</taxon>
    </lineage>
</organism>
<dbReference type="EMBL" id="JAUEOZ010000001">
    <property type="protein sequence ID" value="MDN2482277.1"/>
    <property type="molecule type" value="Genomic_DNA"/>
</dbReference>
<reference evidence="1" key="1">
    <citation type="submission" date="2024-05" db="EMBL/GenBank/DDBJ databases">
        <title>Genome Sequences of Four Agar- Degrading Marine Bacteria.</title>
        <authorList>
            <person name="Phillips E.K."/>
            <person name="Shaffer J.C."/>
            <person name="Henson M.W."/>
            <person name="Temperton B."/>
            <person name="Thrash C.J."/>
            <person name="Martin M.O."/>
        </authorList>
    </citation>
    <scope>NUCLEOTIDE SEQUENCE</scope>
    <source>
        <strain evidence="1">EKP203</strain>
    </source>
</reference>